<name>A0AAV7HIU6_DENCH</name>
<gene>
    <name evidence="1" type="ORF">IEQ34_003031</name>
</gene>
<dbReference type="Proteomes" id="UP000775213">
    <property type="component" value="Unassembled WGS sequence"/>
</dbReference>
<accession>A0AAV7HIU6</accession>
<protein>
    <submittedName>
        <fullName evidence="1">Uncharacterized protein</fullName>
    </submittedName>
</protein>
<keyword evidence="2" id="KW-1185">Reference proteome</keyword>
<organism evidence="1 2">
    <name type="scientific">Dendrobium chrysotoxum</name>
    <name type="common">Orchid</name>
    <dbReference type="NCBI Taxonomy" id="161865"/>
    <lineage>
        <taxon>Eukaryota</taxon>
        <taxon>Viridiplantae</taxon>
        <taxon>Streptophyta</taxon>
        <taxon>Embryophyta</taxon>
        <taxon>Tracheophyta</taxon>
        <taxon>Spermatophyta</taxon>
        <taxon>Magnoliopsida</taxon>
        <taxon>Liliopsida</taxon>
        <taxon>Asparagales</taxon>
        <taxon>Orchidaceae</taxon>
        <taxon>Epidendroideae</taxon>
        <taxon>Malaxideae</taxon>
        <taxon>Dendrobiinae</taxon>
        <taxon>Dendrobium</taxon>
    </lineage>
</organism>
<dbReference type="EMBL" id="JAGFBR010000004">
    <property type="protein sequence ID" value="KAH0467998.1"/>
    <property type="molecule type" value="Genomic_DNA"/>
</dbReference>
<dbReference type="AlphaFoldDB" id="A0AAV7HIU6"/>
<proteinExistence type="predicted"/>
<comment type="caution">
    <text evidence="1">The sequence shown here is derived from an EMBL/GenBank/DDBJ whole genome shotgun (WGS) entry which is preliminary data.</text>
</comment>
<reference evidence="1 2" key="1">
    <citation type="journal article" date="2021" name="Hortic Res">
        <title>Chromosome-scale assembly of the Dendrobium chrysotoxum genome enhances the understanding of orchid evolution.</title>
        <authorList>
            <person name="Zhang Y."/>
            <person name="Zhang G.Q."/>
            <person name="Zhang D."/>
            <person name="Liu X.D."/>
            <person name="Xu X.Y."/>
            <person name="Sun W.H."/>
            <person name="Yu X."/>
            <person name="Zhu X."/>
            <person name="Wang Z.W."/>
            <person name="Zhao X."/>
            <person name="Zhong W.Y."/>
            <person name="Chen H."/>
            <person name="Yin W.L."/>
            <person name="Huang T."/>
            <person name="Niu S.C."/>
            <person name="Liu Z.J."/>
        </authorList>
    </citation>
    <scope>NUCLEOTIDE SEQUENCE [LARGE SCALE GENOMIC DNA]</scope>
    <source>
        <strain evidence="1">Lindl</strain>
    </source>
</reference>
<sequence length="62" mass="7008">MDGSGISYGHRHLSYSGYPALSLEYYTTTCCRSNPLPYGWNCHNMGILLSKNYCSRIIARTI</sequence>
<evidence type="ECO:0000313" key="2">
    <source>
        <dbReference type="Proteomes" id="UP000775213"/>
    </source>
</evidence>
<evidence type="ECO:0000313" key="1">
    <source>
        <dbReference type="EMBL" id="KAH0467998.1"/>
    </source>
</evidence>